<dbReference type="Proteomes" id="UP001396898">
    <property type="component" value="Unassembled WGS sequence"/>
</dbReference>
<accession>A0ABR1R3X6</accession>
<organism evidence="1 2">
    <name type="scientific">Apiospora marii</name>
    <dbReference type="NCBI Taxonomy" id="335849"/>
    <lineage>
        <taxon>Eukaryota</taxon>
        <taxon>Fungi</taxon>
        <taxon>Dikarya</taxon>
        <taxon>Ascomycota</taxon>
        <taxon>Pezizomycotina</taxon>
        <taxon>Sordariomycetes</taxon>
        <taxon>Xylariomycetidae</taxon>
        <taxon>Amphisphaeriales</taxon>
        <taxon>Apiosporaceae</taxon>
        <taxon>Apiospora</taxon>
    </lineage>
</organism>
<comment type="caution">
    <text evidence="1">The sequence shown here is derived from an EMBL/GenBank/DDBJ whole genome shotgun (WGS) entry which is preliminary data.</text>
</comment>
<evidence type="ECO:0000313" key="1">
    <source>
        <dbReference type="EMBL" id="KAK7998798.1"/>
    </source>
</evidence>
<protein>
    <submittedName>
        <fullName evidence="1">Uncharacterized protein</fullName>
    </submittedName>
</protein>
<keyword evidence="2" id="KW-1185">Reference proteome</keyword>
<sequence length="87" mass="9865">MAHREDARGVTICPGHFEEIDLFGQTSSDRRMANQAPATGRRRTLFGRTWRKGVAKARGLSFVLEKCEDRCLVHPARRLGRAVRARC</sequence>
<dbReference type="EMBL" id="JAQQWI010000019">
    <property type="protein sequence ID" value="KAK7998798.1"/>
    <property type="molecule type" value="Genomic_DNA"/>
</dbReference>
<reference evidence="1 2" key="1">
    <citation type="submission" date="2023-01" db="EMBL/GenBank/DDBJ databases">
        <title>Analysis of 21 Apiospora genomes using comparative genomics revels a genus with tremendous synthesis potential of carbohydrate active enzymes and secondary metabolites.</title>
        <authorList>
            <person name="Sorensen T."/>
        </authorList>
    </citation>
    <scope>NUCLEOTIDE SEQUENCE [LARGE SCALE GENOMIC DNA]</scope>
    <source>
        <strain evidence="1 2">CBS 20057</strain>
    </source>
</reference>
<evidence type="ECO:0000313" key="2">
    <source>
        <dbReference type="Proteomes" id="UP001396898"/>
    </source>
</evidence>
<proteinExistence type="predicted"/>
<name>A0ABR1R3X6_9PEZI</name>
<gene>
    <name evidence="1" type="ORF">PG991_014473</name>
</gene>